<dbReference type="CDD" id="cd04489">
    <property type="entry name" value="ExoVII_LU_OBF"/>
    <property type="match status" value="1"/>
</dbReference>
<dbReference type="InterPro" id="IPR003753">
    <property type="entry name" value="Exonuc_VII_L"/>
</dbReference>
<dbReference type="NCBIfam" id="TIGR00237">
    <property type="entry name" value="xseA"/>
    <property type="match status" value="1"/>
</dbReference>
<evidence type="ECO:0000256" key="6">
    <source>
        <dbReference type="RuleBase" id="RU004355"/>
    </source>
</evidence>
<dbReference type="GO" id="GO:0003676">
    <property type="term" value="F:nucleic acid binding"/>
    <property type="evidence" value="ECO:0007669"/>
    <property type="project" value="InterPro"/>
</dbReference>
<comment type="function">
    <text evidence="5">Bidirectionally degrades single-stranded DNA into large acid-insoluble oligonucleotides, which are then degraded further into small acid-soluble oligonucleotides.</text>
</comment>
<dbReference type="InterPro" id="IPR025824">
    <property type="entry name" value="OB-fold_nuc-bd_dom"/>
</dbReference>
<organism evidence="9 10">
    <name type="scientific">Candidatus Gallacutalibacter pullicola</name>
    <dbReference type="NCBI Taxonomy" id="2840830"/>
    <lineage>
        <taxon>Bacteria</taxon>
        <taxon>Bacillati</taxon>
        <taxon>Bacillota</taxon>
        <taxon>Clostridia</taxon>
        <taxon>Eubacteriales</taxon>
        <taxon>Candidatus Gallacutalibacter</taxon>
    </lineage>
</organism>
<name>A0A9D1J2A1_9FIRM</name>
<evidence type="ECO:0000256" key="3">
    <source>
        <dbReference type="ARBA" id="ARBA00022801"/>
    </source>
</evidence>
<evidence type="ECO:0000313" key="10">
    <source>
        <dbReference type="Proteomes" id="UP000886785"/>
    </source>
</evidence>
<keyword evidence="4 5" id="KW-0269">Exonuclease</keyword>
<reference evidence="9" key="2">
    <citation type="journal article" date="2021" name="PeerJ">
        <title>Extensive microbial diversity within the chicken gut microbiome revealed by metagenomics and culture.</title>
        <authorList>
            <person name="Gilroy R."/>
            <person name="Ravi A."/>
            <person name="Getino M."/>
            <person name="Pursley I."/>
            <person name="Horton D.L."/>
            <person name="Alikhan N.F."/>
            <person name="Baker D."/>
            <person name="Gharbi K."/>
            <person name="Hall N."/>
            <person name="Watson M."/>
            <person name="Adriaenssens E.M."/>
            <person name="Foster-Nyarko E."/>
            <person name="Jarju S."/>
            <person name="Secka A."/>
            <person name="Antonio M."/>
            <person name="Oren A."/>
            <person name="Chaudhuri R.R."/>
            <person name="La Ragione R."/>
            <person name="Hildebrand F."/>
            <person name="Pallen M.J."/>
        </authorList>
    </citation>
    <scope>NUCLEOTIDE SEQUENCE</scope>
    <source>
        <strain evidence="9">ChiSjej1B19-7085</strain>
    </source>
</reference>
<gene>
    <name evidence="5 9" type="primary">xseA</name>
    <name evidence="9" type="ORF">IAA54_10280</name>
</gene>
<proteinExistence type="inferred from homology"/>
<dbReference type="InterPro" id="IPR020579">
    <property type="entry name" value="Exonuc_VII_lsu_C"/>
</dbReference>
<comment type="subcellular location">
    <subcellularLocation>
        <location evidence="5 6">Cytoplasm</location>
    </subcellularLocation>
</comment>
<reference evidence="9" key="1">
    <citation type="submission" date="2020-10" db="EMBL/GenBank/DDBJ databases">
        <authorList>
            <person name="Gilroy R."/>
        </authorList>
    </citation>
    <scope>NUCLEOTIDE SEQUENCE</scope>
    <source>
        <strain evidence="9">ChiSjej1B19-7085</strain>
    </source>
</reference>
<comment type="catalytic activity">
    <reaction evidence="5 6">
        <text>Exonucleolytic cleavage in either 5'- to 3'- or 3'- to 5'-direction to yield nucleoside 5'-phosphates.</text>
        <dbReference type="EC" id="3.1.11.6"/>
    </reaction>
</comment>
<dbReference type="GO" id="GO:0009318">
    <property type="term" value="C:exodeoxyribonuclease VII complex"/>
    <property type="evidence" value="ECO:0007669"/>
    <property type="project" value="UniProtKB-UniRule"/>
</dbReference>
<comment type="caution">
    <text evidence="9">The sequence shown here is derived from an EMBL/GenBank/DDBJ whole genome shotgun (WGS) entry which is preliminary data.</text>
</comment>
<keyword evidence="3 5" id="KW-0378">Hydrolase</keyword>
<dbReference type="HAMAP" id="MF_00378">
    <property type="entry name" value="Exonuc_7_L"/>
    <property type="match status" value="1"/>
</dbReference>
<dbReference type="PANTHER" id="PTHR30008:SF0">
    <property type="entry name" value="EXODEOXYRIBONUCLEASE 7 LARGE SUBUNIT"/>
    <property type="match status" value="1"/>
</dbReference>
<dbReference type="Pfam" id="PF13742">
    <property type="entry name" value="tRNA_anti_2"/>
    <property type="match status" value="1"/>
</dbReference>
<dbReference type="GO" id="GO:0008855">
    <property type="term" value="F:exodeoxyribonuclease VII activity"/>
    <property type="evidence" value="ECO:0007669"/>
    <property type="project" value="UniProtKB-UniRule"/>
</dbReference>
<dbReference type="Proteomes" id="UP000886785">
    <property type="component" value="Unassembled WGS sequence"/>
</dbReference>
<evidence type="ECO:0000259" key="8">
    <source>
        <dbReference type="Pfam" id="PF13742"/>
    </source>
</evidence>
<protein>
    <recommendedName>
        <fullName evidence="5">Exodeoxyribonuclease 7 large subunit</fullName>
        <ecNumber evidence="5">3.1.11.6</ecNumber>
    </recommendedName>
    <alternativeName>
        <fullName evidence="5">Exodeoxyribonuclease VII large subunit</fullName>
        <shortName evidence="5">Exonuclease VII large subunit</shortName>
    </alternativeName>
</protein>
<evidence type="ECO:0000259" key="7">
    <source>
        <dbReference type="Pfam" id="PF02601"/>
    </source>
</evidence>
<feature type="domain" description="Exonuclease VII large subunit C-terminal" evidence="7">
    <location>
        <begin position="126"/>
        <end position="342"/>
    </location>
</feature>
<dbReference type="EMBL" id="DVHF01000128">
    <property type="protein sequence ID" value="HIR58045.1"/>
    <property type="molecule type" value="Genomic_DNA"/>
</dbReference>
<feature type="domain" description="OB-fold nucleic acid binding" evidence="8">
    <location>
        <begin position="8"/>
        <end position="103"/>
    </location>
</feature>
<evidence type="ECO:0000256" key="4">
    <source>
        <dbReference type="ARBA" id="ARBA00022839"/>
    </source>
</evidence>
<dbReference type="GO" id="GO:0005737">
    <property type="term" value="C:cytoplasm"/>
    <property type="evidence" value="ECO:0007669"/>
    <property type="project" value="UniProtKB-SubCell"/>
</dbReference>
<dbReference type="Pfam" id="PF02601">
    <property type="entry name" value="Exonuc_VII_L"/>
    <property type="match status" value="1"/>
</dbReference>
<evidence type="ECO:0000256" key="5">
    <source>
        <dbReference type="HAMAP-Rule" id="MF_00378"/>
    </source>
</evidence>
<keyword evidence="1 5" id="KW-0963">Cytoplasm</keyword>
<sequence length="411" mass="44569">MKAPSVVTVTQLNTYLKSVFDGDSNLTNIYLSGEISNFTNHYRSGHLYFSLKDEKCSVRAVMFSSSARRIRFTPQDGMKVLVRGRVSVYEASGQYQVYVDDMQPDGVGALNLAFEQLKRKLAAEGLFDASRKKPLPRYPARIGVATSPTGAAVRDILQILGRRWPAAEIIFCPVLVQGDGAAQQIAEAVRRFNRLRCADVLIVGRGGGSAEDLWAFNEEIVARAVAESEIPVISAVGHETDFTICDFAADLRAPTPSAAAELAVPDCAEIAAAAVSGRLRARAAVDARLRTEKTRLQAVRSRRVMANPQELVSLRRIKTDALSARLDHTAGKRLDGEKSRLAAVCAKLDALSPMRVLARGYSITTTADGGTLSRIDQVKAGDTVKIRMLDGEIGASVTTLEHIPERAGKIE</sequence>
<comment type="similarity">
    <text evidence="5 6">Belongs to the XseA family.</text>
</comment>
<accession>A0A9D1J2A1</accession>
<dbReference type="AlphaFoldDB" id="A0A9D1J2A1"/>
<evidence type="ECO:0000313" key="9">
    <source>
        <dbReference type="EMBL" id="HIR58045.1"/>
    </source>
</evidence>
<dbReference type="PANTHER" id="PTHR30008">
    <property type="entry name" value="EXODEOXYRIBONUCLEASE 7 LARGE SUBUNIT"/>
    <property type="match status" value="1"/>
</dbReference>
<keyword evidence="2 5" id="KW-0540">Nuclease</keyword>
<dbReference type="GO" id="GO:0006308">
    <property type="term" value="P:DNA catabolic process"/>
    <property type="evidence" value="ECO:0007669"/>
    <property type="project" value="UniProtKB-UniRule"/>
</dbReference>
<evidence type="ECO:0000256" key="1">
    <source>
        <dbReference type="ARBA" id="ARBA00022490"/>
    </source>
</evidence>
<dbReference type="EC" id="3.1.11.6" evidence="5"/>
<comment type="subunit">
    <text evidence="5">Heterooligomer composed of large and small subunits.</text>
</comment>
<evidence type="ECO:0000256" key="2">
    <source>
        <dbReference type="ARBA" id="ARBA00022722"/>
    </source>
</evidence>